<evidence type="ECO:0000256" key="1">
    <source>
        <dbReference type="SAM" id="MobiDB-lite"/>
    </source>
</evidence>
<organism evidence="2 3">
    <name type="scientific">Portunus trituberculatus</name>
    <name type="common">Swimming crab</name>
    <name type="synonym">Neptunus trituberculatus</name>
    <dbReference type="NCBI Taxonomy" id="210409"/>
    <lineage>
        <taxon>Eukaryota</taxon>
        <taxon>Metazoa</taxon>
        <taxon>Ecdysozoa</taxon>
        <taxon>Arthropoda</taxon>
        <taxon>Crustacea</taxon>
        <taxon>Multicrustacea</taxon>
        <taxon>Malacostraca</taxon>
        <taxon>Eumalacostraca</taxon>
        <taxon>Eucarida</taxon>
        <taxon>Decapoda</taxon>
        <taxon>Pleocyemata</taxon>
        <taxon>Brachyura</taxon>
        <taxon>Eubrachyura</taxon>
        <taxon>Portunoidea</taxon>
        <taxon>Portunidae</taxon>
        <taxon>Portuninae</taxon>
        <taxon>Portunus</taxon>
    </lineage>
</organism>
<keyword evidence="3" id="KW-1185">Reference proteome</keyword>
<evidence type="ECO:0000313" key="2">
    <source>
        <dbReference type="EMBL" id="MPC26741.1"/>
    </source>
</evidence>
<comment type="caution">
    <text evidence="2">The sequence shown here is derived from an EMBL/GenBank/DDBJ whole genome shotgun (WGS) entry which is preliminary data.</text>
</comment>
<reference evidence="2 3" key="1">
    <citation type="submission" date="2019-05" db="EMBL/GenBank/DDBJ databases">
        <title>Another draft genome of Portunus trituberculatus and its Hox gene families provides insights of decapod evolution.</title>
        <authorList>
            <person name="Jeong J.-H."/>
            <person name="Song I."/>
            <person name="Kim S."/>
            <person name="Choi T."/>
            <person name="Kim D."/>
            <person name="Ryu S."/>
            <person name="Kim W."/>
        </authorList>
    </citation>
    <scope>NUCLEOTIDE SEQUENCE [LARGE SCALE GENOMIC DNA]</scope>
    <source>
        <tissue evidence="2">Muscle</tissue>
    </source>
</reference>
<feature type="region of interest" description="Disordered" evidence="1">
    <location>
        <begin position="75"/>
        <end position="98"/>
    </location>
</feature>
<gene>
    <name evidence="2" type="ORF">E2C01_019887</name>
</gene>
<dbReference type="EMBL" id="VSRR010001643">
    <property type="protein sequence ID" value="MPC26741.1"/>
    <property type="molecule type" value="Genomic_DNA"/>
</dbReference>
<proteinExistence type="predicted"/>
<dbReference type="AlphaFoldDB" id="A0A5B7DYN1"/>
<accession>A0A5B7DYN1</accession>
<dbReference type="Proteomes" id="UP000324222">
    <property type="component" value="Unassembled WGS sequence"/>
</dbReference>
<protein>
    <submittedName>
        <fullName evidence="2">Uncharacterized protein</fullName>
    </submittedName>
</protein>
<sequence length="98" mass="11160">MNESPHETVQHERHGILHLEEECLGDATILSLLFWNGGVEKVSGWDPLIGHSLATTHHPQKHIRQAMLGLGRHFHTLSGDQEETKDLQIASQERRKRT</sequence>
<evidence type="ECO:0000313" key="3">
    <source>
        <dbReference type="Proteomes" id="UP000324222"/>
    </source>
</evidence>
<name>A0A5B7DYN1_PORTR</name>